<sequence>AVATQRRGRRVPRSWKDLAR</sequence>
<comment type="caution">
    <text evidence="2">The sequence shown here is derived from an EMBL/GenBank/DDBJ whole genome shotgun (WGS) entry which is preliminary data.</text>
</comment>
<evidence type="ECO:0000313" key="2">
    <source>
        <dbReference type="EMBL" id="MRU22669.1"/>
    </source>
</evidence>
<evidence type="ECO:0000256" key="1">
    <source>
        <dbReference type="SAM" id="MobiDB-lite"/>
    </source>
</evidence>
<dbReference type="Proteomes" id="UP000474061">
    <property type="component" value="Unassembled WGS sequence"/>
</dbReference>
<reference evidence="2" key="2">
    <citation type="journal article" date="2020" name="Appl. Environ. Microbiol.">
        <title>Multiple intercontinental introductions associated with the emergence of a plant pathogen in Europe.</title>
        <authorList>
            <person name="Landa B.B."/>
            <person name="Castillo A.I."/>
            <person name="Giampetruzzi A."/>
            <person name="Kahn A."/>
            <person name="Roman-Ecija M."/>
            <person name="Velasco-Amo M.P."/>
            <person name="Navas-Cortes J.A."/>
            <person name="Marco-Noales E."/>
            <person name="Barbe S."/>
            <person name="Moralejo E."/>
            <person name="Coletta-Filho H.D."/>
            <person name="Saldarelli P."/>
            <person name="Saponari M."/>
            <person name="Almeida R.P.P."/>
        </authorList>
    </citation>
    <scope>NUCLEOTIDE SEQUENCE</scope>
    <source>
        <strain evidence="2">XYL1981</strain>
    </source>
</reference>
<feature type="non-terminal residue" evidence="2">
    <location>
        <position position="1"/>
    </location>
</feature>
<name>A0A9Q4MF16_XYLFS</name>
<organism evidence="2 3">
    <name type="scientific">Xylella fastidiosa subsp. multiplex</name>
    <dbReference type="NCBI Taxonomy" id="644357"/>
    <lineage>
        <taxon>Bacteria</taxon>
        <taxon>Pseudomonadati</taxon>
        <taxon>Pseudomonadota</taxon>
        <taxon>Gammaproteobacteria</taxon>
        <taxon>Lysobacterales</taxon>
        <taxon>Lysobacteraceae</taxon>
        <taxon>Xylella</taxon>
    </lineage>
</organism>
<accession>A0A9Q4MF16</accession>
<evidence type="ECO:0000313" key="3">
    <source>
        <dbReference type="Proteomes" id="UP000474061"/>
    </source>
</evidence>
<gene>
    <name evidence="2" type="ORF">FG476_00695</name>
</gene>
<dbReference type="EMBL" id="VDCJ01000162">
    <property type="protein sequence ID" value="MRU22669.1"/>
    <property type="molecule type" value="Genomic_DNA"/>
</dbReference>
<proteinExistence type="predicted"/>
<reference evidence="2" key="1">
    <citation type="submission" date="2019-05" db="EMBL/GenBank/DDBJ databases">
        <authorList>
            <person name="Castillo A."/>
            <person name="Giampetruzzi A."/>
            <person name="Landa B."/>
            <person name="Saponari M."/>
            <person name="Almeida R.P.P."/>
            <person name="Moralejo E."/>
            <person name="Marco-Noales E."/>
            <person name="Velasco-Amo M.P."/>
            <person name="Roman-Ecija M."/>
            <person name="Navarro I."/>
            <person name="Monterde A."/>
            <person name="Barbe S."/>
        </authorList>
    </citation>
    <scope>NUCLEOTIDE SEQUENCE</scope>
    <source>
        <strain evidence="2">XYL1981</strain>
    </source>
</reference>
<dbReference type="AlphaFoldDB" id="A0A9Q4MF16"/>
<feature type="compositionally biased region" description="Basic residues" evidence="1">
    <location>
        <begin position="1"/>
        <end position="13"/>
    </location>
</feature>
<protein>
    <submittedName>
        <fullName evidence="2">Crossover junction endodeoxyribonuclease RuvC</fullName>
    </submittedName>
</protein>
<feature type="region of interest" description="Disordered" evidence="1">
    <location>
        <begin position="1"/>
        <end position="20"/>
    </location>
</feature>